<dbReference type="Proteomes" id="UP000823912">
    <property type="component" value="Unassembled WGS sequence"/>
</dbReference>
<feature type="non-terminal residue" evidence="2">
    <location>
        <position position="1"/>
    </location>
</feature>
<dbReference type="EMBL" id="DVHM01000004">
    <property type="protein sequence ID" value="HIR69669.1"/>
    <property type="molecule type" value="Genomic_DNA"/>
</dbReference>
<organism evidence="2 3">
    <name type="scientific">Candidatus Pullilachnospira gallistercoris</name>
    <dbReference type="NCBI Taxonomy" id="2840911"/>
    <lineage>
        <taxon>Bacteria</taxon>
        <taxon>Bacillati</taxon>
        <taxon>Bacillota</taxon>
        <taxon>Clostridia</taxon>
        <taxon>Lachnospirales</taxon>
        <taxon>Lachnospiraceae</taxon>
        <taxon>Lachnospiraceae incertae sedis</taxon>
        <taxon>Candidatus Pullilachnospira</taxon>
    </lineage>
</organism>
<feature type="transmembrane region" description="Helical" evidence="1">
    <location>
        <begin position="311"/>
        <end position="332"/>
    </location>
</feature>
<feature type="transmembrane region" description="Helical" evidence="1">
    <location>
        <begin position="88"/>
        <end position="109"/>
    </location>
</feature>
<dbReference type="PANTHER" id="PTHR11328">
    <property type="entry name" value="MAJOR FACILITATOR SUPERFAMILY DOMAIN-CONTAINING PROTEIN"/>
    <property type="match status" value="1"/>
</dbReference>
<proteinExistence type="predicted"/>
<evidence type="ECO:0000313" key="3">
    <source>
        <dbReference type="Proteomes" id="UP000823912"/>
    </source>
</evidence>
<feature type="transmembrane region" description="Helical" evidence="1">
    <location>
        <begin position="21"/>
        <end position="43"/>
    </location>
</feature>
<protein>
    <submittedName>
        <fullName evidence="2">MFS transporter</fullName>
    </submittedName>
</protein>
<dbReference type="Pfam" id="PF13347">
    <property type="entry name" value="MFS_2"/>
    <property type="match status" value="1"/>
</dbReference>
<feature type="transmembrane region" description="Helical" evidence="1">
    <location>
        <begin position="115"/>
        <end position="137"/>
    </location>
</feature>
<dbReference type="PANTHER" id="PTHR11328:SF28">
    <property type="entry name" value="MAJOR FACILITATOR SUPERFAMILY DOMAIN-CONTAINING PROTEIN 12"/>
    <property type="match status" value="1"/>
</dbReference>
<dbReference type="AlphaFoldDB" id="A0A9D1E750"/>
<feature type="transmembrane region" description="Helical" evidence="1">
    <location>
        <begin position="158"/>
        <end position="177"/>
    </location>
</feature>
<feature type="transmembrane region" description="Helical" evidence="1">
    <location>
        <begin position="279"/>
        <end position="299"/>
    </location>
</feature>
<dbReference type="Gene3D" id="1.20.1250.20">
    <property type="entry name" value="MFS general substrate transporter like domains"/>
    <property type="match status" value="1"/>
</dbReference>
<feature type="transmembrane region" description="Helical" evidence="1">
    <location>
        <begin position="255"/>
        <end position="273"/>
    </location>
</feature>
<dbReference type="GO" id="GO:0005886">
    <property type="term" value="C:plasma membrane"/>
    <property type="evidence" value="ECO:0007669"/>
    <property type="project" value="TreeGrafter"/>
</dbReference>
<evidence type="ECO:0000256" key="1">
    <source>
        <dbReference type="SAM" id="Phobius"/>
    </source>
</evidence>
<gene>
    <name evidence="2" type="ORF">IAA55_00115</name>
</gene>
<feature type="transmembrane region" description="Helical" evidence="1">
    <location>
        <begin position="338"/>
        <end position="358"/>
    </location>
</feature>
<sequence length="496" mass="54684">SDASTNTNSNYITCKRWQLAVWPMHTTASAFLTIVLGFANYIATGEFGIGMVAAGIIATASRIFDGVIDPFVAMVTDRVNPKMGAVKFLTLIGRGFSIVSIFGLFFLAYNWPFKFFWYIFFNLLAVVGGTVGAIATHTGNAVLTTNPKQRPMIFRWQMVYTSFIGTLVNIIFTQMIVPACGGITTQAVQINALVMIGLLILFEICAMIAIAPSDKPENYIGRDAGDNVKPKDMLDLIIHNRPLQMRVVAGVTDKIAQQVIQISSVTVLLYGIVIGDYGFSGTVGAYSLIPNLVFLFWGTHLMKKSGGKKAVVQWSWACIIMSMVWLAMMVVIDPTKYGHMSASNWILPLLYIIVQIVLKACNNMNSAATQALSPDIVDYELYRSGRFMPSAIGTIYSFVDETVSSVSNTIVAFCLVAIGYTDVQPQPTDPSSPAVFWMAMFLMIGLPVLGWVCNLIAMKFYILDTDMMEKIQAHNSKLRAENKIRHEHEQEAQAAK</sequence>
<dbReference type="GO" id="GO:0015293">
    <property type="term" value="F:symporter activity"/>
    <property type="evidence" value="ECO:0007669"/>
    <property type="project" value="InterPro"/>
</dbReference>
<feature type="transmembrane region" description="Helical" evidence="1">
    <location>
        <begin position="189"/>
        <end position="211"/>
    </location>
</feature>
<keyword evidence="1" id="KW-0472">Membrane</keyword>
<name>A0A9D1E750_9FIRM</name>
<feature type="transmembrane region" description="Helical" evidence="1">
    <location>
        <begin position="405"/>
        <end position="423"/>
    </location>
</feature>
<accession>A0A9D1E750</accession>
<dbReference type="InterPro" id="IPR039672">
    <property type="entry name" value="MFS_2"/>
</dbReference>
<keyword evidence="1" id="KW-0812">Transmembrane</keyword>
<feature type="transmembrane region" description="Helical" evidence="1">
    <location>
        <begin position="435"/>
        <end position="462"/>
    </location>
</feature>
<evidence type="ECO:0000313" key="2">
    <source>
        <dbReference type="EMBL" id="HIR69669.1"/>
    </source>
</evidence>
<dbReference type="InterPro" id="IPR036259">
    <property type="entry name" value="MFS_trans_sf"/>
</dbReference>
<reference evidence="2" key="2">
    <citation type="journal article" date="2021" name="PeerJ">
        <title>Extensive microbial diversity within the chicken gut microbiome revealed by metagenomics and culture.</title>
        <authorList>
            <person name="Gilroy R."/>
            <person name="Ravi A."/>
            <person name="Getino M."/>
            <person name="Pursley I."/>
            <person name="Horton D.L."/>
            <person name="Alikhan N.F."/>
            <person name="Baker D."/>
            <person name="Gharbi K."/>
            <person name="Hall N."/>
            <person name="Watson M."/>
            <person name="Adriaenssens E.M."/>
            <person name="Foster-Nyarko E."/>
            <person name="Jarju S."/>
            <person name="Secka A."/>
            <person name="Antonio M."/>
            <person name="Oren A."/>
            <person name="Chaudhuri R.R."/>
            <person name="La Ragione R."/>
            <person name="Hildebrand F."/>
            <person name="Pallen M.J."/>
        </authorList>
    </citation>
    <scope>NUCLEOTIDE SEQUENCE</scope>
    <source>
        <strain evidence="2">ChiSjej5B23-6657</strain>
    </source>
</reference>
<reference evidence="2" key="1">
    <citation type="submission" date="2020-10" db="EMBL/GenBank/DDBJ databases">
        <authorList>
            <person name="Gilroy R."/>
        </authorList>
    </citation>
    <scope>NUCLEOTIDE SEQUENCE</scope>
    <source>
        <strain evidence="2">ChiSjej5B23-6657</strain>
    </source>
</reference>
<dbReference type="SUPFAM" id="SSF103473">
    <property type="entry name" value="MFS general substrate transporter"/>
    <property type="match status" value="1"/>
</dbReference>
<feature type="transmembrane region" description="Helical" evidence="1">
    <location>
        <begin position="49"/>
        <end position="68"/>
    </location>
</feature>
<keyword evidence="1" id="KW-1133">Transmembrane helix</keyword>
<dbReference type="GO" id="GO:0008643">
    <property type="term" value="P:carbohydrate transport"/>
    <property type="evidence" value="ECO:0007669"/>
    <property type="project" value="InterPro"/>
</dbReference>
<comment type="caution">
    <text evidence="2">The sequence shown here is derived from an EMBL/GenBank/DDBJ whole genome shotgun (WGS) entry which is preliminary data.</text>
</comment>